<accession>A0A1E3VY95</accession>
<comment type="caution">
    <text evidence="1">The sequence shown here is derived from an EMBL/GenBank/DDBJ whole genome shotgun (WGS) entry which is preliminary data.</text>
</comment>
<protein>
    <recommendedName>
        <fullName evidence="3">FAD/NAD(P)-binding domain-containing protein</fullName>
    </recommendedName>
</protein>
<proteinExistence type="predicted"/>
<dbReference type="STRING" id="1774968.AUC68_10115"/>
<evidence type="ECO:0000313" key="2">
    <source>
        <dbReference type="Proteomes" id="UP000094501"/>
    </source>
</evidence>
<gene>
    <name evidence="1" type="ORF">AUC68_10115</name>
</gene>
<dbReference type="EMBL" id="LPWG01000014">
    <property type="protein sequence ID" value="ODR97886.1"/>
    <property type="molecule type" value="Genomic_DNA"/>
</dbReference>
<dbReference type="Proteomes" id="UP000094501">
    <property type="component" value="Unassembled WGS sequence"/>
</dbReference>
<dbReference type="SUPFAM" id="SSF51905">
    <property type="entry name" value="FAD/NAD(P)-binding domain"/>
    <property type="match status" value="1"/>
</dbReference>
<keyword evidence="2" id="KW-1185">Reference proteome</keyword>
<dbReference type="AlphaFoldDB" id="A0A1E3VY95"/>
<organism evidence="1 2">
    <name type="scientific">Methyloceanibacter methanicus</name>
    <dbReference type="NCBI Taxonomy" id="1774968"/>
    <lineage>
        <taxon>Bacteria</taxon>
        <taxon>Pseudomonadati</taxon>
        <taxon>Pseudomonadota</taxon>
        <taxon>Alphaproteobacteria</taxon>
        <taxon>Hyphomicrobiales</taxon>
        <taxon>Hyphomicrobiaceae</taxon>
        <taxon>Methyloceanibacter</taxon>
    </lineage>
</organism>
<evidence type="ECO:0000313" key="1">
    <source>
        <dbReference type="EMBL" id="ODR97886.1"/>
    </source>
</evidence>
<name>A0A1E3VY95_9HYPH</name>
<dbReference type="InterPro" id="IPR036188">
    <property type="entry name" value="FAD/NAD-bd_sf"/>
</dbReference>
<reference evidence="1 2" key="1">
    <citation type="journal article" date="2016" name="Environ. Microbiol.">
        <title>New Methyloceanibacter diversity from North Sea sediments includes methanotroph containing solely the soluble methane monooxygenase.</title>
        <authorList>
            <person name="Vekeman B."/>
            <person name="Kerckhof F.M."/>
            <person name="Cremers G."/>
            <person name="de Vos P."/>
            <person name="Vandamme P."/>
            <person name="Boon N."/>
            <person name="Op den Camp H.J."/>
            <person name="Heylen K."/>
        </authorList>
    </citation>
    <scope>NUCLEOTIDE SEQUENCE [LARGE SCALE GENOMIC DNA]</scope>
    <source>
        <strain evidence="1 2">R-67174</strain>
    </source>
</reference>
<dbReference type="InterPro" id="IPR052189">
    <property type="entry name" value="L-asp_N-monooxygenase_NS-form"/>
</dbReference>
<dbReference type="PANTHER" id="PTHR40254">
    <property type="entry name" value="BLR0577 PROTEIN"/>
    <property type="match status" value="1"/>
</dbReference>
<evidence type="ECO:0008006" key="3">
    <source>
        <dbReference type="Google" id="ProtNLM"/>
    </source>
</evidence>
<dbReference type="PANTHER" id="PTHR40254:SF1">
    <property type="entry name" value="BLR0577 PROTEIN"/>
    <property type="match status" value="1"/>
</dbReference>
<sequence length="165" mass="17835">MRPFWDTHRHRLPPEIYRQLHLELEQGRSSLLRARVLGVQRSGTGFAVNLRRHGASKGETLTADLAFDCRGHKPDIRAPFVGSLIEQGLARADPHNLGLAVNPDGQLLGARDMPMPGLYALGPLCQGSLWEMTAVPEIVRQVDLAVASLVRGVGAVGTDGFGLTG</sequence>